<organism evidence="1 2">
    <name type="scientific">Oryza sativa subsp. japonica</name>
    <name type="common">Rice</name>
    <dbReference type="NCBI Taxonomy" id="39947"/>
    <lineage>
        <taxon>Eukaryota</taxon>
        <taxon>Viridiplantae</taxon>
        <taxon>Streptophyta</taxon>
        <taxon>Embryophyta</taxon>
        <taxon>Tracheophyta</taxon>
        <taxon>Spermatophyta</taxon>
        <taxon>Magnoliopsida</taxon>
        <taxon>Liliopsida</taxon>
        <taxon>Poales</taxon>
        <taxon>Poaceae</taxon>
        <taxon>BOP clade</taxon>
        <taxon>Oryzoideae</taxon>
        <taxon>Oryzeae</taxon>
        <taxon>Oryzinae</taxon>
        <taxon>Oryza</taxon>
        <taxon>Oryza sativa</taxon>
    </lineage>
</organism>
<sequence length="32" mass="3648">DQVSFLMTSCGWPRTSTTFLWPFFYSGMLVAA</sequence>
<dbReference type="Proteomes" id="UP000059680">
    <property type="component" value="Chromosome 4"/>
</dbReference>
<dbReference type="AlphaFoldDB" id="A0A0P0WC89"/>
<dbReference type="Gramene" id="Os04t0489900-01">
    <property type="protein sequence ID" value="Os04t0489900-01"/>
    <property type="gene ID" value="Os04g0489900"/>
</dbReference>
<keyword evidence="2" id="KW-1185">Reference proteome</keyword>
<evidence type="ECO:0000313" key="1">
    <source>
        <dbReference type="EMBL" id="BAS89830.1"/>
    </source>
</evidence>
<dbReference type="PaxDb" id="39947-A0A0P0WC89"/>
<name>A0A0P0WC89_ORYSJ</name>
<accession>A0A0P0WC89</accession>
<dbReference type="EMBL" id="AP014960">
    <property type="protein sequence ID" value="BAS89830.1"/>
    <property type="molecule type" value="Genomic_DNA"/>
</dbReference>
<evidence type="ECO:0000313" key="2">
    <source>
        <dbReference type="Proteomes" id="UP000059680"/>
    </source>
</evidence>
<reference evidence="1 2" key="3">
    <citation type="journal article" date="2013" name="Rice">
        <title>Improvement of the Oryza sativa Nipponbare reference genome using next generation sequence and optical map data.</title>
        <authorList>
            <person name="Kawahara Y."/>
            <person name="de la Bastide M."/>
            <person name="Hamilton J.P."/>
            <person name="Kanamori H."/>
            <person name="McCombie W.R."/>
            <person name="Ouyang S."/>
            <person name="Schwartz D.C."/>
            <person name="Tanaka T."/>
            <person name="Wu J."/>
            <person name="Zhou S."/>
            <person name="Childs K.L."/>
            <person name="Davidson R.M."/>
            <person name="Lin H."/>
            <person name="Quesada-Ocampo L."/>
            <person name="Vaillancourt B."/>
            <person name="Sakai H."/>
            <person name="Lee S.S."/>
            <person name="Kim J."/>
            <person name="Numa H."/>
            <person name="Itoh T."/>
            <person name="Buell C.R."/>
            <person name="Matsumoto T."/>
        </authorList>
    </citation>
    <scope>NUCLEOTIDE SEQUENCE [LARGE SCALE GENOMIC DNA]</scope>
    <source>
        <strain evidence="2">cv. Nipponbare</strain>
    </source>
</reference>
<reference evidence="1 2" key="2">
    <citation type="journal article" date="2013" name="Plant Cell Physiol.">
        <title>Rice Annotation Project Database (RAP-DB): an integrative and interactive database for rice genomics.</title>
        <authorList>
            <person name="Sakai H."/>
            <person name="Lee S.S."/>
            <person name="Tanaka T."/>
            <person name="Numa H."/>
            <person name="Kim J."/>
            <person name="Kawahara Y."/>
            <person name="Wakimoto H."/>
            <person name="Yang C.C."/>
            <person name="Iwamoto M."/>
            <person name="Abe T."/>
            <person name="Yamada Y."/>
            <person name="Muto A."/>
            <person name="Inokuchi H."/>
            <person name="Ikemura T."/>
            <person name="Matsumoto T."/>
            <person name="Sasaki T."/>
            <person name="Itoh T."/>
        </authorList>
    </citation>
    <scope>NUCLEOTIDE SEQUENCE [LARGE SCALE GENOMIC DNA]</scope>
    <source>
        <strain evidence="2">cv. Nipponbare</strain>
    </source>
</reference>
<protein>
    <submittedName>
        <fullName evidence="1">Os04g0489900 protein</fullName>
    </submittedName>
</protein>
<proteinExistence type="predicted"/>
<dbReference type="InParanoid" id="A0A0P0WC89"/>
<feature type="non-terminal residue" evidence="1">
    <location>
        <position position="1"/>
    </location>
</feature>
<gene>
    <name evidence="1" type="ordered locus">Os04g0489900</name>
    <name evidence="1" type="ORF">OSNPB_040489900</name>
</gene>
<reference evidence="2" key="1">
    <citation type="journal article" date="2005" name="Nature">
        <title>The map-based sequence of the rice genome.</title>
        <authorList>
            <consortium name="International rice genome sequencing project (IRGSP)"/>
            <person name="Matsumoto T."/>
            <person name="Wu J."/>
            <person name="Kanamori H."/>
            <person name="Katayose Y."/>
            <person name="Fujisawa M."/>
            <person name="Namiki N."/>
            <person name="Mizuno H."/>
            <person name="Yamamoto K."/>
            <person name="Antonio B.A."/>
            <person name="Baba T."/>
            <person name="Sakata K."/>
            <person name="Nagamura Y."/>
            <person name="Aoki H."/>
            <person name="Arikawa K."/>
            <person name="Arita K."/>
            <person name="Bito T."/>
            <person name="Chiden Y."/>
            <person name="Fujitsuka N."/>
            <person name="Fukunaka R."/>
            <person name="Hamada M."/>
            <person name="Harada C."/>
            <person name="Hayashi A."/>
            <person name="Hijishita S."/>
            <person name="Honda M."/>
            <person name="Hosokawa S."/>
            <person name="Ichikawa Y."/>
            <person name="Idonuma A."/>
            <person name="Iijima M."/>
            <person name="Ikeda M."/>
            <person name="Ikeno M."/>
            <person name="Ito K."/>
            <person name="Ito S."/>
            <person name="Ito T."/>
            <person name="Ito Y."/>
            <person name="Ito Y."/>
            <person name="Iwabuchi A."/>
            <person name="Kamiya K."/>
            <person name="Karasawa W."/>
            <person name="Kurita K."/>
            <person name="Katagiri S."/>
            <person name="Kikuta A."/>
            <person name="Kobayashi H."/>
            <person name="Kobayashi N."/>
            <person name="Machita K."/>
            <person name="Maehara T."/>
            <person name="Masukawa M."/>
            <person name="Mizubayashi T."/>
            <person name="Mukai Y."/>
            <person name="Nagasaki H."/>
            <person name="Nagata Y."/>
            <person name="Naito S."/>
            <person name="Nakashima M."/>
            <person name="Nakama Y."/>
            <person name="Nakamichi Y."/>
            <person name="Nakamura M."/>
            <person name="Meguro A."/>
            <person name="Negishi M."/>
            <person name="Ohta I."/>
            <person name="Ohta T."/>
            <person name="Okamoto M."/>
            <person name="Ono N."/>
            <person name="Saji S."/>
            <person name="Sakaguchi M."/>
            <person name="Sakai K."/>
            <person name="Shibata M."/>
            <person name="Shimokawa T."/>
            <person name="Song J."/>
            <person name="Takazaki Y."/>
            <person name="Terasawa K."/>
            <person name="Tsugane M."/>
            <person name="Tsuji K."/>
            <person name="Ueda S."/>
            <person name="Waki K."/>
            <person name="Yamagata H."/>
            <person name="Yamamoto M."/>
            <person name="Yamamoto S."/>
            <person name="Yamane H."/>
            <person name="Yoshiki S."/>
            <person name="Yoshihara R."/>
            <person name="Yukawa K."/>
            <person name="Zhong H."/>
            <person name="Yano M."/>
            <person name="Yuan Q."/>
            <person name="Ouyang S."/>
            <person name="Liu J."/>
            <person name="Jones K.M."/>
            <person name="Gansberger K."/>
            <person name="Moffat K."/>
            <person name="Hill J."/>
            <person name="Bera J."/>
            <person name="Fadrosh D."/>
            <person name="Jin S."/>
            <person name="Johri S."/>
            <person name="Kim M."/>
            <person name="Overton L."/>
            <person name="Reardon M."/>
            <person name="Tsitrin T."/>
            <person name="Vuong H."/>
            <person name="Weaver B."/>
            <person name="Ciecko A."/>
            <person name="Tallon L."/>
            <person name="Jackson J."/>
            <person name="Pai G."/>
            <person name="Aken S.V."/>
            <person name="Utterback T."/>
            <person name="Reidmuller S."/>
            <person name="Feldblyum T."/>
            <person name="Hsiao J."/>
            <person name="Zismann V."/>
            <person name="Iobst S."/>
            <person name="de Vazeille A.R."/>
            <person name="Buell C.R."/>
            <person name="Ying K."/>
            <person name="Li Y."/>
            <person name="Lu T."/>
            <person name="Huang Y."/>
            <person name="Zhao Q."/>
            <person name="Feng Q."/>
            <person name="Zhang L."/>
            <person name="Zhu J."/>
            <person name="Weng Q."/>
            <person name="Mu J."/>
            <person name="Lu Y."/>
            <person name="Fan D."/>
            <person name="Liu Y."/>
            <person name="Guan J."/>
            <person name="Zhang Y."/>
            <person name="Yu S."/>
            <person name="Liu X."/>
            <person name="Zhang Y."/>
            <person name="Hong G."/>
            <person name="Han B."/>
            <person name="Choisne N."/>
            <person name="Demange N."/>
            <person name="Orjeda G."/>
            <person name="Samain S."/>
            <person name="Cattolico L."/>
            <person name="Pelletier E."/>
            <person name="Couloux A."/>
            <person name="Segurens B."/>
            <person name="Wincker P."/>
            <person name="D'Hont A."/>
            <person name="Scarpelli C."/>
            <person name="Weissenbach J."/>
            <person name="Salanoubat M."/>
            <person name="Quetier F."/>
            <person name="Yu Y."/>
            <person name="Kim H.R."/>
            <person name="Rambo T."/>
            <person name="Currie J."/>
            <person name="Collura K."/>
            <person name="Luo M."/>
            <person name="Yang T."/>
            <person name="Ammiraju J.S.S."/>
            <person name="Engler F."/>
            <person name="Soderlund C."/>
            <person name="Wing R.A."/>
            <person name="Palmer L.E."/>
            <person name="de la Bastide M."/>
            <person name="Spiegel L."/>
            <person name="Nascimento L."/>
            <person name="Zutavern T."/>
            <person name="O'Shaughnessy A."/>
            <person name="Dike S."/>
            <person name="Dedhia N."/>
            <person name="Preston R."/>
            <person name="Balija V."/>
            <person name="McCombie W.R."/>
            <person name="Chow T."/>
            <person name="Chen H."/>
            <person name="Chung M."/>
            <person name="Chen C."/>
            <person name="Shaw J."/>
            <person name="Wu H."/>
            <person name="Hsiao K."/>
            <person name="Chao Y."/>
            <person name="Chu M."/>
            <person name="Cheng C."/>
            <person name="Hour A."/>
            <person name="Lee P."/>
            <person name="Lin S."/>
            <person name="Lin Y."/>
            <person name="Liou J."/>
            <person name="Liu S."/>
            <person name="Hsing Y."/>
            <person name="Raghuvanshi S."/>
            <person name="Mohanty A."/>
            <person name="Bharti A.K."/>
            <person name="Gaur A."/>
            <person name="Gupta V."/>
            <person name="Kumar D."/>
            <person name="Ravi V."/>
            <person name="Vij S."/>
            <person name="Kapur A."/>
            <person name="Khurana P."/>
            <person name="Khurana P."/>
            <person name="Khurana J.P."/>
            <person name="Tyagi A.K."/>
            <person name="Gaikwad K."/>
            <person name="Singh A."/>
            <person name="Dalal V."/>
            <person name="Srivastava S."/>
            <person name="Dixit A."/>
            <person name="Pal A.K."/>
            <person name="Ghazi I.A."/>
            <person name="Yadav M."/>
            <person name="Pandit A."/>
            <person name="Bhargava A."/>
            <person name="Sureshbabu K."/>
            <person name="Batra K."/>
            <person name="Sharma T.R."/>
            <person name="Mohapatra T."/>
            <person name="Singh N.K."/>
            <person name="Messing J."/>
            <person name="Nelson A.B."/>
            <person name="Fuks G."/>
            <person name="Kavchok S."/>
            <person name="Keizer G."/>
            <person name="Linton E."/>
            <person name="Llaca V."/>
            <person name="Song R."/>
            <person name="Tanyolac B."/>
            <person name="Young S."/>
            <person name="Ho-Il K."/>
            <person name="Hahn J.H."/>
            <person name="Sangsakoo G."/>
            <person name="Vanavichit A."/>
            <person name="de Mattos Luiz.A.T."/>
            <person name="Zimmer P.D."/>
            <person name="Malone G."/>
            <person name="Dellagostin O."/>
            <person name="de Oliveira A.C."/>
            <person name="Bevan M."/>
            <person name="Bancroft I."/>
            <person name="Minx P."/>
            <person name="Cordum H."/>
            <person name="Wilson R."/>
            <person name="Cheng Z."/>
            <person name="Jin W."/>
            <person name="Jiang J."/>
            <person name="Leong S.A."/>
            <person name="Iwama H."/>
            <person name="Gojobori T."/>
            <person name="Itoh T."/>
            <person name="Niimura Y."/>
            <person name="Fujii Y."/>
            <person name="Habara T."/>
            <person name="Sakai H."/>
            <person name="Sato Y."/>
            <person name="Wilson G."/>
            <person name="Kumar K."/>
            <person name="McCouch S."/>
            <person name="Juretic N."/>
            <person name="Hoen D."/>
            <person name="Wright S."/>
            <person name="Bruskiewich R."/>
            <person name="Bureau T."/>
            <person name="Miyao A."/>
            <person name="Hirochika H."/>
            <person name="Nishikawa T."/>
            <person name="Kadowaki K."/>
            <person name="Sugiura M."/>
            <person name="Burr B."/>
            <person name="Sasaki T."/>
        </authorList>
    </citation>
    <scope>NUCLEOTIDE SEQUENCE [LARGE SCALE GENOMIC DNA]</scope>
    <source>
        <strain evidence="2">cv. Nipponbare</strain>
    </source>
</reference>